<dbReference type="InParanoid" id="A0A6M4H8B4"/>
<keyword evidence="4" id="KW-1133">Transmembrane helix</keyword>
<evidence type="ECO:0000256" key="4">
    <source>
        <dbReference type="SAM" id="Phobius"/>
    </source>
</evidence>
<dbReference type="EMBL" id="CP053073">
    <property type="protein sequence ID" value="QJR15856.1"/>
    <property type="molecule type" value="Genomic_DNA"/>
</dbReference>
<gene>
    <name evidence="5" type="primary">pilE</name>
    <name evidence="5" type="ORF">DSM104440_02682</name>
</gene>
<evidence type="ECO:0000313" key="5">
    <source>
        <dbReference type="EMBL" id="QJR15856.1"/>
    </source>
</evidence>
<dbReference type="GO" id="GO:0007155">
    <property type="term" value="P:cell adhesion"/>
    <property type="evidence" value="ECO:0007669"/>
    <property type="project" value="InterPro"/>
</dbReference>
<dbReference type="InterPro" id="IPR001082">
    <property type="entry name" value="Pilin"/>
</dbReference>
<proteinExistence type="inferred from homology"/>
<dbReference type="InterPro" id="IPR045584">
    <property type="entry name" value="Pilin-like"/>
</dbReference>
<evidence type="ECO:0000313" key="6">
    <source>
        <dbReference type="Proteomes" id="UP000503096"/>
    </source>
</evidence>
<dbReference type="Pfam" id="PF00114">
    <property type="entry name" value="Pilin"/>
    <property type="match status" value="1"/>
</dbReference>
<keyword evidence="2" id="KW-0488">Methylation</keyword>
<reference evidence="5 6" key="1">
    <citation type="submission" date="2020-04" db="EMBL/GenBank/DDBJ databases">
        <title>Usitatibacter rugosus gen. nov., sp. nov. and Usitatibacter palustris sp. nov., novel members of Usitatibacteraceae fam. nov. within the order Nitrosomonadales isolated from soil.</title>
        <authorList>
            <person name="Huber K.J."/>
            <person name="Neumann-Schaal M."/>
            <person name="Geppert A."/>
            <person name="Luckner M."/>
            <person name="Wanner G."/>
            <person name="Overmann J."/>
        </authorList>
    </citation>
    <scope>NUCLEOTIDE SEQUENCE [LARGE SCALE GENOMIC DNA]</scope>
    <source>
        <strain evidence="5 6">Swamp67</strain>
    </source>
</reference>
<sequence length="164" mass="17425">MKSLARGFTLIELLIVIAILGIIMALTIPGLREWSLRKQIREGIPLARVGMVGVENVWANTGKLPADNVIASVPPSNKIIGNVITDVKIVNGVVTITYGNNSGKNLEGKKISFRPAVVVGFRDVPIAWVCGSAPTPKGMEVQGTNETDIETVLLPVECRGPAAS</sequence>
<dbReference type="AlphaFoldDB" id="A0A6M4H8B4"/>
<keyword evidence="3" id="KW-0281">Fimbrium</keyword>
<name>A0A6M4H8B4_9PROT</name>
<dbReference type="GO" id="GO:0009289">
    <property type="term" value="C:pilus"/>
    <property type="evidence" value="ECO:0007669"/>
    <property type="project" value="InterPro"/>
</dbReference>
<dbReference type="Gene3D" id="3.30.700.10">
    <property type="entry name" value="Glycoprotein, Type 4 Pilin"/>
    <property type="match status" value="1"/>
</dbReference>
<accession>A0A6M4H8B4</accession>
<evidence type="ECO:0000256" key="1">
    <source>
        <dbReference type="ARBA" id="ARBA00005233"/>
    </source>
</evidence>
<dbReference type="SUPFAM" id="SSF54523">
    <property type="entry name" value="Pili subunits"/>
    <property type="match status" value="1"/>
</dbReference>
<organism evidence="5 6">
    <name type="scientific">Usitatibacter palustris</name>
    <dbReference type="NCBI Taxonomy" id="2732487"/>
    <lineage>
        <taxon>Bacteria</taxon>
        <taxon>Pseudomonadati</taxon>
        <taxon>Pseudomonadota</taxon>
        <taxon>Betaproteobacteria</taxon>
        <taxon>Nitrosomonadales</taxon>
        <taxon>Usitatibacteraceae</taxon>
        <taxon>Usitatibacter</taxon>
    </lineage>
</organism>
<dbReference type="InterPro" id="IPR012902">
    <property type="entry name" value="N_methyl_site"/>
</dbReference>
<comment type="similarity">
    <text evidence="1 3">Belongs to the N-Me-Phe pilin family.</text>
</comment>
<keyword evidence="4" id="KW-0472">Membrane</keyword>
<dbReference type="Pfam" id="PF07963">
    <property type="entry name" value="N_methyl"/>
    <property type="match status" value="1"/>
</dbReference>
<dbReference type="KEGG" id="upl:DSM104440_02682"/>
<dbReference type="PROSITE" id="PS00409">
    <property type="entry name" value="PROKAR_NTER_METHYL"/>
    <property type="match status" value="1"/>
</dbReference>
<keyword evidence="4" id="KW-0812">Transmembrane</keyword>
<keyword evidence="6" id="KW-1185">Reference proteome</keyword>
<evidence type="ECO:0000256" key="2">
    <source>
        <dbReference type="ARBA" id="ARBA00022481"/>
    </source>
</evidence>
<dbReference type="NCBIfam" id="TIGR02532">
    <property type="entry name" value="IV_pilin_GFxxxE"/>
    <property type="match status" value="1"/>
</dbReference>
<dbReference type="Proteomes" id="UP000503096">
    <property type="component" value="Chromosome"/>
</dbReference>
<protein>
    <submittedName>
        <fullName evidence="5">Fimbrial protein</fullName>
    </submittedName>
</protein>
<dbReference type="RefSeq" id="WP_171165969.1">
    <property type="nucleotide sequence ID" value="NZ_CP053073.1"/>
</dbReference>
<evidence type="ECO:0000256" key="3">
    <source>
        <dbReference type="RuleBase" id="RU000389"/>
    </source>
</evidence>
<feature type="transmembrane region" description="Helical" evidence="4">
    <location>
        <begin position="6"/>
        <end position="31"/>
    </location>
</feature>